<name>A0ABR1HZZ7_9HYPO</name>
<feature type="compositionally biased region" description="Low complexity" evidence="12">
    <location>
        <begin position="7"/>
        <end position="39"/>
    </location>
</feature>
<feature type="compositionally biased region" description="Basic and acidic residues" evidence="12">
    <location>
        <begin position="41"/>
        <end position="54"/>
    </location>
</feature>
<keyword evidence="13" id="KW-0812">Transmembrane</keyword>
<dbReference type="InterPro" id="IPR012341">
    <property type="entry name" value="6hp_glycosidase-like_sf"/>
</dbReference>
<dbReference type="PRINTS" id="PR00747">
    <property type="entry name" value="GLYHDRLASE47"/>
</dbReference>
<comment type="pathway">
    <text evidence="2">Protein modification; protein glycosylation.</text>
</comment>
<dbReference type="Proteomes" id="UP001498421">
    <property type="component" value="Unassembled WGS sequence"/>
</dbReference>
<evidence type="ECO:0000313" key="15">
    <source>
        <dbReference type="Proteomes" id="UP001498421"/>
    </source>
</evidence>
<organism evidence="14 15">
    <name type="scientific">Neonectria magnoliae</name>
    <dbReference type="NCBI Taxonomy" id="2732573"/>
    <lineage>
        <taxon>Eukaryota</taxon>
        <taxon>Fungi</taxon>
        <taxon>Dikarya</taxon>
        <taxon>Ascomycota</taxon>
        <taxon>Pezizomycotina</taxon>
        <taxon>Sordariomycetes</taxon>
        <taxon>Hypocreomycetidae</taxon>
        <taxon>Hypocreales</taxon>
        <taxon>Nectriaceae</taxon>
        <taxon>Neonectria</taxon>
    </lineage>
</organism>
<keyword evidence="13" id="KW-1133">Transmembrane helix</keyword>
<comment type="catalytic activity">
    <reaction evidence="9">
        <text>N(4)-(alpha-D-Man-(1-&gt;2)-alpha-D-Man-(1-&gt;2)-alpha-D-Man-(1-&gt;3)-[alpha-D-Man-(1-&gt;3)-[alpha-D-Man-(1-&gt;2)-alpha-D-Man-(1-&gt;6)]-alpha-D-Man-(1-&gt;6)]-beta-D-Man-(1-&gt;4)-beta-D-GlcNAc-(1-&gt;4)-beta-D-GlcNAc)-L-asparaginyl-[protein] (N-glucan mannose isomer 8A1,2,3B1,3) + 3 H2O = N(4)-(alpha-D-Man-(1-&gt;3)-[alpha-D-Man-(1-&gt;3)-[alpha-D-Man-(1-&gt;6)]-alpha-D-Man-(1-&gt;6)]-beta-D-Man-(1-&gt;4)-beta-D-GlcNAc-(1-&gt;4)-beta-D-GlcNAc)-L-asparaginyl-[protein] (N-glucan mannose isomer 5A1,2) + 3 beta-D-mannose</text>
        <dbReference type="Rhea" id="RHEA:56028"/>
        <dbReference type="Rhea" id="RHEA-COMP:14358"/>
        <dbReference type="Rhea" id="RHEA-COMP:14367"/>
        <dbReference type="ChEBI" id="CHEBI:15377"/>
        <dbReference type="ChEBI" id="CHEBI:28563"/>
        <dbReference type="ChEBI" id="CHEBI:59087"/>
        <dbReference type="ChEBI" id="CHEBI:60628"/>
        <dbReference type="EC" id="3.2.1.113"/>
    </reaction>
</comment>
<evidence type="ECO:0000256" key="12">
    <source>
        <dbReference type="SAM" id="MobiDB-lite"/>
    </source>
</evidence>
<dbReference type="PANTHER" id="PTHR11742:SF101">
    <property type="entry name" value="MANNOSYL-OLIGOSACCHARIDE ALPHA-1,2-MANNOSIDASE 1B"/>
    <property type="match status" value="1"/>
</dbReference>
<dbReference type="Gene3D" id="1.50.10.10">
    <property type="match status" value="1"/>
</dbReference>
<reference evidence="14 15" key="1">
    <citation type="journal article" date="2025" name="Microbiol. Resour. Announc.">
        <title>Draft genome sequences for Neonectria magnoliae and Neonectria punicea, canker pathogens of Liriodendron tulipifera and Acer saccharum in West Virginia.</title>
        <authorList>
            <person name="Petronek H.M."/>
            <person name="Kasson M.T."/>
            <person name="Metheny A.M."/>
            <person name="Stauder C.M."/>
            <person name="Lovett B."/>
            <person name="Lynch S.C."/>
            <person name="Garnas J.R."/>
            <person name="Kasson L.R."/>
            <person name="Stajich J.E."/>
        </authorList>
    </citation>
    <scope>NUCLEOTIDE SEQUENCE [LARGE SCALE GENOMIC DNA]</scope>
    <source>
        <strain evidence="14 15">NRRL 64651</strain>
    </source>
</reference>
<keyword evidence="4" id="KW-0732">Signal</keyword>
<sequence length="713" mass="81529">MGLPVYSSTTDTAQQPAQDTPSTTTTATGAGTNTGAGVTRPKTEEEKEADRLYEERMEEEYAKRDGEDLARMLLHSVVALVLCIVLSLVAPVLAIKEDFMPIDQLGLGYGERYPFYHEKRAMAVRKAWKQLWKSYRKHAYPHDTFKPLDWDNPYVDDFYAWQLTTVESLGTAIIMGHKKAVKDIMKRLRTVDFEKTYSMNQLIDVSDVTTRYLGAMLSGNVRPPIPWSLSSNQTPAFDLLRGPYFKTSDEYGKQLMLDHARNLVKGLMVAFDTPTGIPDTHVSLWPYNERSNATINTLAGVGGMVLEFTRFGDIMEDPQYHEIVHRAQEYLHKPQPASKVPFPGLSGTLINITDGKFLDDRGSWGVGGSAFYENLIKMFVYDPLRFYDYKERWILAADSAMEHLASIPSTAKHLVFMSEFIGNETYSASTQSACSNGAHFLIGGMALRDKKYLDFGLKLTESCYQLWEKATSGIGPDKFRWIDARAAHGDWPGNRRPPHEFRSFYDQAGFWPTTVDYSLRPEVMESVYYAWRATRDTKWQARAWNMFRQMRRLCSTRRDNGRGAVRRGWVPLSNVMELNGGRQRKGGQMDSIVMAKTLKFMFLMFASPKEHVQAQRETDAIKRKFGNRFLFTTGGHPIQVWYWEGISNKGEVIVDAQRPGLNRATAKKKDQVRQCLDRMDGNWKPWVWWDCIKGWVNPMSVDSPRPVGPRENW</sequence>
<dbReference type="EC" id="3.2.1.-" evidence="11"/>
<keyword evidence="6" id="KW-1015">Disulfide bond</keyword>
<evidence type="ECO:0000256" key="4">
    <source>
        <dbReference type="ARBA" id="ARBA00022729"/>
    </source>
</evidence>
<evidence type="ECO:0000256" key="10">
    <source>
        <dbReference type="ARBA" id="ARBA00048605"/>
    </source>
</evidence>
<comment type="caution">
    <text evidence="14">The sequence shown here is derived from an EMBL/GenBank/DDBJ whole genome shotgun (WGS) entry which is preliminary data.</text>
</comment>
<comment type="catalytic activity">
    <reaction evidence="10">
        <text>N(4)-(alpha-D-Man-(1-&gt;2)-alpha-D-Man-(1-&gt;2)-alpha-D-Man-(1-&gt;3)-[alpha-D-Man-(1-&gt;2)-alpha-D-Man-(1-&gt;3)-[alpha-D-Man-(1-&gt;2)-alpha-D-Man-(1-&gt;6)]-alpha-D-Man-(1-&gt;6)]-beta-D-Man-(1-&gt;4)-beta-D-GlcNAc-(1-&gt;4)-beta-D-GlcNAc)-L-asparaginyl-[protein] (N-glucan mannose isomer 9A1,2,3B1,2,3) + 4 H2O = N(4)-(alpha-D-Man-(1-&gt;3)-[alpha-D-Man-(1-&gt;3)-[alpha-D-Man-(1-&gt;6)]-alpha-D-Man-(1-&gt;6)]-beta-D-Man-(1-&gt;4)-beta-D-GlcNAc-(1-&gt;4)-beta-D-GlcNAc)-L-asparaginyl-[protein] (N-glucan mannose isomer 5A1,2) + 4 beta-D-mannose</text>
        <dbReference type="Rhea" id="RHEA:56008"/>
        <dbReference type="Rhea" id="RHEA-COMP:14356"/>
        <dbReference type="Rhea" id="RHEA-COMP:14367"/>
        <dbReference type="ChEBI" id="CHEBI:15377"/>
        <dbReference type="ChEBI" id="CHEBI:28563"/>
        <dbReference type="ChEBI" id="CHEBI:59087"/>
        <dbReference type="ChEBI" id="CHEBI:139493"/>
        <dbReference type="EC" id="3.2.1.113"/>
    </reaction>
</comment>
<dbReference type="SUPFAM" id="SSF48225">
    <property type="entry name" value="Seven-hairpin glycosidases"/>
    <property type="match status" value="1"/>
</dbReference>
<evidence type="ECO:0000256" key="9">
    <source>
        <dbReference type="ARBA" id="ARBA00047669"/>
    </source>
</evidence>
<keyword evidence="5 11" id="KW-0378">Hydrolase</keyword>
<evidence type="ECO:0000256" key="1">
    <source>
        <dbReference type="ARBA" id="ARBA00001913"/>
    </source>
</evidence>
<evidence type="ECO:0000313" key="14">
    <source>
        <dbReference type="EMBL" id="KAK7426569.1"/>
    </source>
</evidence>
<comment type="similarity">
    <text evidence="3 11">Belongs to the glycosyl hydrolase 47 family.</text>
</comment>
<comment type="cofactor">
    <cofactor evidence="1">
        <name>Ca(2+)</name>
        <dbReference type="ChEBI" id="CHEBI:29108"/>
    </cofactor>
</comment>
<accession>A0ABR1HZZ7</accession>
<evidence type="ECO:0000256" key="13">
    <source>
        <dbReference type="SAM" id="Phobius"/>
    </source>
</evidence>
<keyword evidence="13" id="KW-0472">Membrane</keyword>
<evidence type="ECO:0000256" key="2">
    <source>
        <dbReference type="ARBA" id="ARBA00004922"/>
    </source>
</evidence>
<evidence type="ECO:0000256" key="6">
    <source>
        <dbReference type="ARBA" id="ARBA00023157"/>
    </source>
</evidence>
<dbReference type="InterPro" id="IPR050749">
    <property type="entry name" value="Glycosyl_Hydrolase_47"/>
</dbReference>
<evidence type="ECO:0000256" key="5">
    <source>
        <dbReference type="ARBA" id="ARBA00022801"/>
    </source>
</evidence>
<feature type="transmembrane region" description="Helical" evidence="13">
    <location>
        <begin position="73"/>
        <end position="95"/>
    </location>
</feature>
<feature type="region of interest" description="Disordered" evidence="12">
    <location>
        <begin position="1"/>
        <end position="54"/>
    </location>
</feature>
<protein>
    <recommendedName>
        <fullName evidence="11">alpha-1,2-Mannosidase</fullName>
        <ecNumber evidence="11">3.2.1.-</ecNumber>
    </recommendedName>
</protein>
<evidence type="ECO:0000256" key="11">
    <source>
        <dbReference type="RuleBase" id="RU361193"/>
    </source>
</evidence>
<evidence type="ECO:0000256" key="8">
    <source>
        <dbReference type="ARBA" id="ARBA00023295"/>
    </source>
</evidence>
<keyword evidence="7" id="KW-0325">Glycoprotein</keyword>
<dbReference type="PANTHER" id="PTHR11742">
    <property type="entry name" value="MANNOSYL-OLIGOSACCHARIDE ALPHA-1,2-MANNOSIDASE-RELATED"/>
    <property type="match status" value="1"/>
</dbReference>
<proteinExistence type="inferred from homology"/>
<dbReference type="InterPro" id="IPR036026">
    <property type="entry name" value="Seven-hairpin_glycosidases"/>
</dbReference>
<evidence type="ECO:0000256" key="7">
    <source>
        <dbReference type="ARBA" id="ARBA00023180"/>
    </source>
</evidence>
<evidence type="ECO:0000256" key="3">
    <source>
        <dbReference type="ARBA" id="ARBA00007658"/>
    </source>
</evidence>
<gene>
    <name evidence="14" type="ORF">QQZ08_006899</name>
</gene>
<dbReference type="EMBL" id="JAZAVK010000064">
    <property type="protein sequence ID" value="KAK7426569.1"/>
    <property type="molecule type" value="Genomic_DNA"/>
</dbReference>
<dbReference type="Pfam" id="PF01532">
    <property type="entry name" value="Glyco_hydro_47"/>
    <property type="match status" value="1"/>
</dbReference>
<keyword evidence="15" id="KW-1185">Reference proteome</keyword>
<keyword evidence="8 11" id="KW-0326">Glycosidase</keyword>
<dbReference type="InterPro" id="IPR001382">
    <property type="entry name" value="Glyco_hydro_47"/>
</dbReference>